<dbReference type="AlphaFoldDB" id="A0A643BWP9"/>
<dbReference type="OrthoDB" id="5809444at2759"/>
<name>A0A643BWP9_BALPH</name>
<comment type="caution">
    <text evidence="2">The sequence shown here is derived from an EMBL/GenBank/DDBJ whole genome shotgun (WGS) entry which is preliminary data.</text>
</comment>
<dbReference type="Proteomes" id="UP000437017">
    <property type="component" value="Unassembled WGS sequence"/>
</dbReference>
<organism evidence="2 3">
    <name type="scientific">Balaenoptera physalus</name>
    <name type="common">Fin whale</name>
    <name type="synonym">Balaena physalus</name>
    <dbReference type="NCBI Taxonomy" id="9770"/>
    <lineage>
        <taxon>Eukaryota</taxon>
        <taxon>Metazoa</taxon>
        <taxon>Chordata</taxon>
        <taxon>Craniata</taxon>
        <taxon>Vertebrata</taxon>
        <taxon>Euteleostomi</taxon>
        <taxon>Mammalia</taxon>
        <taxon>Eutheria</taxon>
        <taxon>Laurasiatheria</taxon>
        <taxon>Artiodactyla</taxon>
        <taxon>Whippomorpha</taxon>
        <taxon>Cetacea</taxon>
        <taxon>Mysticeti</taxon>
        <taxon>Balaenopteridae</taxon>
        <taxon>Balaenoptera</taxon>
    </lineage>
</organism>
<accession>A0A643BWP9</accession>
<feature type="compositionally biased region" description="Acidic residues" evidence="1">
    <location>
        <begin position="46"/>
        <end position="57"/>
    </location>
</feature>
<sequence>MRMCWQFNPKMRPTFLEIVDLLKDELHPSFPEVSFFHSEENKVPESEELEMEFEDMESVPLDRSSHAQREEAGGRDGGSALGLKRNYEEHIPYTHMNGGKKNGRILTLPRSNPS</sequence>
<keyword evidence="3" id="KW-1185">Reference proteome</keyword>
<evidence type="ECO:0000256" key="1">
    <source>
        <dbReference type="SAM" id="MobiDB-lite"/>
    </source>
</evidence>
<protein>
    <submittedName>
        <fullName evidence="2">Uncharacterized protein</fullName>
    </submittedName>
</protein>
<feature type="region of interest" description="Disordered" evidence="1">
    <location>
        <begin position="38"/>
        <end position="114"/>
    </location>
</feature>
<feature type="compositionally biased region" description="Basic and acidic residues" evidence="1">
    <location>
        <begin position="63"/>
        <end position="74"/>
    </location>
</feature>
<reference evidence="2 3" key="1">
    <citation type="journal article" date="2019" name="PLoS ONE">
        <title>Genomic analyses reveal an absence of contemporary introgressive admixture between fin whales and blue whales, despite known hybrids.</title>
        <authorList>
            <person name="Westbury M.V."/>
            <person name="Petersen B."/>
            <person name="Lorenzen E.D."/>
        </authorList>
    </citation>
    <scope>NUCLEOTIDE SEQUENCE [LARGE SCALE GENOMIC DNA]</scope>
    <source>
        <strain evidence="2">FinWhale-01</strain>
    </source>
</reference>
<proteinExistence type="predicted"/>
<evidence type="ECO:0000313" key="3">
    <source>
        <dbReference type="Proteomes" id="UP000437017"/>
    </source>
</evidence>
<gene>
    <name evidence="2" type="ORF">E2I00_011299</name>
</gene>
<evidence type="ECO:0000313" key="2">
    <source>
        <dbReference type="EMBL" id="KAB0392459.1"/>
    </source>
</evidence>
<dbReference type="EMBL" id="SGJD01003842">
    <property type="protein sequence ID" value="KAB0392459.1"/>
    <property type="molecule type" value="Genomic_DNA"/>
</dbReference>